<feature type="binding site" evidence="10">
    <location>
        <begin position="81"/>
        <end position="83"/>
    </location>
    <ligand>
        <name>L-histidine</name>
        <dbReference type="ChEBI" id="CHEBI:57595"/>
    </ligand>
</feature>
<comment type="subcellular location">
    <subcellularLocation>
        <location evidence="1 9">Cytoplasm</location>
    </subcellularLocation>
</comment>
<organism evidence="12 13">
    <name type="scientific">Acetivibrio thermocellus AD2</name>
    <dbReference type="NCBI Taxonomy" id="1138384"/>
    <lineage>
        <taxon>Bacteria</taxon>
        <taxon>Bacillati</taxon>
        <taxon>Bacillota</taxon>
        <taxon>Clostridia</taxon>
        <taxon>Eubacteriales</taxon>
        <taxon>Oscillospiraceae</taxon>
        <taxon>Acetivibrio</taxon>
    </lineage>
</organism>
<dbReference type="InterPro" id="IPR004516">
    <property type="entry name" value="HisRS/HisZ"/>
</dbReference>
<keyword evidence="5 9" id="KW-0963">Cytoplasm</keyword>
<dbReference type="PIRSF" id="PIRSF001549">
    <property type="entry name" value="His-tRNA_synth"/>
    <property type="match status" value="1"/>
</dbReference>
<comment type="similarity">
    <text evidence="3 9">Belongs to the class-II aminoacyl-tRNA synthetase family. HisZ subfamily.</text>
</comment>
<evidence type="ECO:0000256" key="8">
    <source>
        <dbReference type="ARBA" id="ARBA00025246"/>
    </source>
</evidence>
<dbReference type="RefSeq" id="WP_003514572.1">
    <property type="nucleotide sequence ID" value="NZ_CP013828.1"/>
</dbReference>
<dbReference type="Gene3D" id="3.30.930.10">
    <property type="entry name" value="Bira Bifunctional Protein, Domain 2"/>
    <property type="match status" value="1"/>
</dbReference>
<protein>
    <recommendedName>
        <fullName evidence="4 9">ATP phosphoribosyltransferase regulatory subunit</fullName>
    </recommendedName>
</protein>
<keyword evidence="12" id="KW-0808">Transferase</keyword>
<dbReference type="InterPro" id="IPR045864">
    <property type="entry name" value="aa-tRNA-synth_II/BPL/LPL"/>
</dbReference>
<feature type="binding site" evidence="10">
    <location>
        <begin position="274"/>
        <end position="275"/>
    </location>
    <ligand>
        <name>L-histidine</name>
        <dbReference type="ChEBI" id="CHEBI:57595"/>
    </ligand>
</feature>
<dbReference type="GO" id="GO:0140096">
    <property type="term" value="F:catalytic activity, acting on a protein"/>
    <property type="evidence" value="ECO:0007669"/>
    <property type="project" value="UniProtKB-ARBA"/>
</dbReference>
<dbReference type="Gene3D" id="3.40.50.800">
    <property type="entry name" value="Anticodon-binding domain"/>
    <property type="match status" value="1"/>
</dbReference>
<dbReference type="InterPro" id="IPR006195">
    <property type="entry name" value="aa-tRNA-synth_II"/>
</dbReference>
<dbReference type="GO" id="GO:0005737">
    <property type="term" value="C:cytoplasm"/>
    <property type="evidence" value="ECO:0007669"/>
    <property type="project" value="UniProtKB-SubCell"/>
</dbReference>
<evidence type="ECO:0000313" key="12">
    <source>
        <dbReference type="EMBL" id="PFH01696.1"/>
    </source>
</evidence>
<comment type="subunit">
    <text evidence="9">Heteromultimer composed of HisG and HisZ subunits.</text>
</comment>
<dbReference type="SMR" id="A0AB36TEH2"/>
<feature type="binding site" evidence="10">
    <location>
        <position position="129"/>
    </location>
    <ligand>
        <name>L-histidine</name>
        <dbReference type="ChEBI" id="CHEBI:57595"/>
    </ligand>
</feature>
<dbReference type="PANTHER" id="PTHR43707">
    <property type="entry name" value="HISTIDYL-TRNA SYNTHETASE"/>
    <property type="match status" value="1"/>
</dbReference>
<comment type="function">
    <text evidence="8 9">Required for the first step of histidine biosynthesis. May allow the feedback regulation of ATP phosphoribosyltransferase activity by histidine.</text>
</comment>
<evidence type="ECO:0000256" key="4">
    <source>
        <dbReference type="ARBA" id="ARBA00020397"/>
    </source>
</evidence>
<name>A0AB36TEH2_ACETH</name>
<dbReference type="PANTHER" id="PTHR43707:SF6">
    <property type="entry name" value="ATP PHOSPHORIBOSYLTRANSFERASE REGULATORY SUBUNIT"/>
    <property type="match status" value="1"/>
</dbReference>
<feature type="domain" description="Aminoacyl-transfer RNA synthetases class-II family profile" evidence="11">
    <location>
        <begin position="25"/>
        <end position="334"/>
    </location>
</feature>
<dbReference type="GO" id="GO:0004821">
    <property type="term" value="F:histidine-tRNA ligase activity"/>
    <property type="evidence" value="ECO:0007669"/>
    <property type="project" value="TreeGrafter"/>
</dbReference>
<dbReference type="InterPro" id="IPR004517">
    <property type="entry name" value="HisZ"/>
</dbReference>
<dbReference type="SUPFAM" id="SSF55681">
    <property type="entry name" value="Class II aaRS and biotin synthetases"/>
    <property type="match status" value="1"/>
</dbReference>
<proteinExistence type="inferred from homology"/>
<dbReference type="GO" id="GO:0016757">
    <property type="term" value="F:glycosyltransferase activity"/>
    <property type="evidence" value="ECO:0007669"/>
    <property type="project" value="UniProtKB-KW"/>
</dbReference>
<dbReference type="SUPFAM" id="SSF52954">
    <property type="entry name" value="Class II aaRS ABD-related"/>
    <property type="match status" value="1"/>
</dbReference>
<dbReference type="NCBIfam" id="TIGR00443">
    <property type="entry name" value="hisZ_biosyn_reg"/>
    <property type="match status" value="1"/>
</dbReference>
<dbReference type="PROSITE" id="PS50862">
    <property type="entry name" value="AA_TRNA_LIGASE_II"/>
    <property type="match status" value="1"/>
</dbReference>
<comment type="pathway">
    <text evidence="2 9">Amino-acid biosynthesis; L-histidine biosynthesis; L-histidine from 5-phospho-alpha-D-ribose 1-diphosphate: step 1/9.</text>
</comment>
<evidence type="ECO:0000256" key="2">
    <source>
        <dbReference type="ARBA" id="ARBA00004667"/>
    </source>
</evidence>
<comment type="caution">
    <text evidence="12">The sequence shown here is derived from an EMBL/GenBank/DDBJ whole genome shotgun (WGS) entry which is preliminary data.</text>
</comment>
<keyword evidence="6 9" id="KW-0028">Amino-acid biosynthesis</keyword>
<dbReference type="InterPro" id="IPR041715">
    <property type="entry name" value="HisRS-like_core"/>
</dbReference>
<evidence type="ECO:0000256" key="6">
    <source>
        <dbReference type="ARBA" id="ARBA00022605"/>
    </source>
</evidence>
<evidence type="ECO:0000256" key="10">
    <source>
        <dbReference type="PIRSR" id="PIRSR001549-1"/>
    </source>
</evidence>
<evidence type="ECO:0000256" key="7">
    <source>
        <dbReference type="ARBA" id="ARBA00023102"/>
    </source>
</evidence>
<keyword evidence="7 9" id="KW-0368">Histidine biosynthesis</keyword>
<evidence type="ECO:0000256" key="9">
    <source>
        <dbReference type="HAMAP-Rule" id="MF_00125"/>
    </source>
</evidence>
<dbReference type="GO" id="GO:0000105">
    <property type="term" value="P:L-histidine biosynthetic process"/>
    <property type="evidence" value="ECO:0007669"/>
    <property type="project" value="UniProtKB-UniRule"/>
</dbReference>
<sequence>MAEWKIYTPEGVQDILQNECFFKKNLEDRIRKVFRASGYYEVETPIVEFYDVFSTEENIIPQETMFKFFDQQGRILVLRPDLTIPIARVAATKLKDAAYPLRISYIGNAFKYNELGGGKQKEFTQAGVEIIGVNTPEADAEVIATAIDAVKATGLENFQIDIGQVEFFKGLMEETGLSEEETEKMRVLIDRKDFLGIEELVEEHNIRDDLKELILDFPKLFGSTDVIDRVEKYPINERSIKALNNLRSIINILDDYGLSKYVSVDLGMVQSLNYYSGTIFRGFTYGVGFPILSGGRYDRLVEKFGKSSPATGFSMGINMVMMALDRQKVEFEKPRVDTLVCYREEGRKTAFQICETLRKQGLAVEVDINGGDFETARNYAALKGIGGILKVLDDENIEIHNLEKGEVSKVTISELLKA</sequence>
<evidence type="ECO:0000256" key="1">
    <source>
        <dbReference type="ARBA" id="ARBA00004496"/>
    </source>
</evidence>
<evidence type="ECO:0000259" key="11">
    <source>
        <dbReference type="PROSITE" id="PS50862"/>
    </source>
</evidence>
<comment type="miscellaneous">
    <text evidence="9">This function is generally fulfilled by the C-terminal part of HisG, which is missing in some bacteria such as this one.</text>
</comment>
<dbReference type="AlphaFoldDB" id="A0AB36TEH2"/>
<dbReference type="EMBL" id="PDBW01000001">
    <property type="protein sequence ID" value="PFH01696.1"/>
    <property type="molecule type" value="Genomic_DNA"/>
</dbReference>
<evidence type="ECO:0000313" key="13">
    <source>
        <dbReference type="Proteomes" id="UP000223596"/>
    </source>
</evidence>
<gene>
    <name evidence="9" type="primary">hisZ</name>
    <name evidence="12" type="ORF">M972_11435</name>
</gene>
<dbReference type="Pfam" id="PF13393">
    <property type="entry name" value="tRNA-synt_His"/>
    <property type="match status" value="1"/>
</dbReference>
<dbReference type="GeneID" id="35805955"/>
<dbReference type="CDD" id="cd00773">
    <property type="entry name" value="HisRS-like_core"/>
    <property type="match status" value="1"/>
</dbReference>
<keyword evidence="12" id="KW-0328">Glycosyltransferase</keyword>
<feature type="binding site" evidence="10">
    <location>
        <position position="125"/>
    </location>
    <ligand>
        <name>L-histidine</name>
        <dbReference type="ChEBI" id="CHEBI:57595"/>
    </ligand>
</feature>
<accession>A0AB36TEH2</accession>
<dbReference type="Proteomes" id="UP000223596">
    <property type="component" value="Unassembled WGS sequence"/>
</dbReference>
<dbReference type="HAMAP" id="MF_00125">
    <property type="entry name" value="HisZ"/>
    <property type="match status" value="1"/>
</dbReference>
<reference evidence="12 13" key="1">
    <citation type="submission" date="2017-09" db="EMBL/GenBank/DDBJ databases">
        <title>Evaluation of Pacific Biosciences Sequencing Technology to Finishing C. thermocellum Genome Sequences.</title>
        <authorList>
            <person name="Brown S."/>
        </authorList>
    </citation>
    <scope>NUCLEOTIDE SEQUENCE [LARGE SCALE GENOMIC DNA]</scope>
    <source>
        <strain evidence="12 13">AD2</strain>
    </source>
</reference>
<evidence type="ECO:0000256" key="5">
    <source>
        <dbReference type="ARBA" id="ARBA00022490"/>
    </source>
</evidence>
<dbReference type="GO" id="GO:0006427">
    <property type="term" value="P:histidyl-tRNA aminoacylation"/>
    <property type="evidence" value="ECO:0007669"/>
    <property type="project" value="TreeGrafter"/>
</dbReference>
<evidence type="ECO:0000256" key="3">
    <source>
        <dbReference type="ARBA" id="ARBA00005539"/>
    </source>
</evidence>
<dbReference type="InterPro" id="IPR036621">
    <property type="entry name" value="Anticodon-bd_dom_sf"/>
</dbReference>